<feature type="signal peptide" evidence="2">
    <location>
        <begin position="1"/>
        <end position="31"/>
    </location>
</feature>
<organism evidence="3">
    <name type="scientific">Anopheles darlingi</name>
    <name type="common">Mosquito</name>
    <dbReference type="NCBI Taxonomy" id="43151"/>
    <lineage>
        <taxon>Eukaryota</taxon>
        <taxon>Metazoa</taxon>
        <taxon>Ecdysozoa</taxon>
        <taxon>Arthropoda</taxon>
        <taxon>Hexapoda</taxon>
        <taxon>Insecta</taxon>
        <taxon>Pterygota</taxon>
        <taxon>Neoptera</taxon>
        <taxon>Endopterygota</taxon>
        <taxon>Diptera</taxon>
        <taxon>Nematocera</taxon>
        <taxon>Culicoidea</taxon>
        <taxon>Culicidae</taxon>
        <taxon>Anophelinae</taxon>
        <taxon>Anopheles</taxon>
    </lineage>
</organism>
<accession>A0A2M4DE10</accession>
<feature type="chain" id="PRO_5014669644" evidence="2">
    <location>
        <begin position="32"/>
        <end position="200"/>
    </location>
</feature>
<keyword evidence="2" id="KW-0732">Signal</keyword>
<name>A0A2M4DE10_ANODA</name>
<feature type="region of interest" description="Disordered" evidence="1">
    <location>
        <begin position="75"/>
        <end position="107"/>
    </location>
</feature>
<dbReference type="EMBL" id="GGFL01011618">
    <property type="protein sequence ID" value="MBW75796.1"/>
    <property type="molecule type" value="Transcribed_RNA"/>
</dbReference>
<protein>
    <submittedName>
        <fullName evidence="3">Putative secreted protein</fullName>
    </submittedName>
</protein>
<dbReference type="AlphaFoldDB" id="A0A2M4DE10"/>
<sequence length="200" mass="22572">MIHARACRMLIAFRMCVRAACLAPFTFPARAQSPITMVAAADCRSRSVVARRWSLPFHPMRRSRGCDFRVDPSPRQTVPVPSYPSPFDSGANSKRPNASYRTLPGSQRYHPDRAQGLAFCSRSYCPIPADRDHCHPRRTPGHCPSRLDSAMLRRLRESLSYHAVPGWGSVCVRADRYRDLAGSNHPFPRSTLHRTWSEPG</sequence>
<evidence type="ECO:0000256" key="2">
    <source>
        <dbReference type="SAM" id="SignalP"/>
    </source>
</evidence>
<evidence type="ECO:0000313" key="3">
    <source>
        <dbReference type="EMBL" id="MBW75796.1"/>
    </source>
</evidence>
<proteinExistence type="predicted"/>
<feature type="compositionally biased region" description="Polar residues" evidence="1">
    <location>
        <begin position="90"/>
        <end position="100"/>
    </location>
</feature>
<evidence type="ECO:0000256" key="1">
    <source>
        <dbReference type="SAM" id="MobiDB-lite"/>
    </source>
</evidence>
<reference evidence="3" key="1">
    <citation type="submission" date="2018-01" db="EMBL/GenBank/DDBJ databases">
        <title>An insight into the sialome of Amazonian anophelines.</title>
        <authorList>
            <person name="Ribeiro J.M."/>
            <person name="Scarpassa V."/>
            <person name="Calvo E."/>
        </authorList>
    </citation>
    <scope>NUCLEOTIDE SEQUENCE</scope>
</reference>